<accession>A0A9D1E164</accession>
<feature type="domain" description="Fibronectin type-III" evidence="1">
    <location>
        <begin position="389"/>
        <end position="486"/>
    </location>
</feature>
<dbReference type="CDD" id="cd00063">
    <property type="entry name" value="FN3"/>
    <property type="match status" value="1"/>
</dbReference>
<comment type="caution">
    <text evidence="2">The sequence shown here is derived from an EMBL/GenBank/DDBJ whole genome shotgun (WGS) entry which is preliminary data.</text>
</comment>
<sequence>MHLLLLVLLVSSCSRKEETLYEPGKGGVRIDLTTELPATRAELDTVANPLNVDDFKVEIINSKGVIFKRWNTYAEYKSGENAAFHMNAGGPYTLRATYGDSLASGWSAWFFKGESTFTVPAQDVVSVSAVCRMANIKVAVAYGEDMLNDYQEYKTTVTGRRGSLVFDMAHKDEAGYMPADPLTVDVELTDHDGKKWYFRNSSQVQASPGDFITLSLNTKAEPEQELGLSLTVDYGTNDVEIPIDLSASLPTEAPSISSLSGFDAETGALPSFIEGTMPEAAAVNFTWDARTTLASCSLKVTSAYFDDYDLPKEVNLCALEGSQGDLLRQHGIEFPDFSKTMTLPQAGIEFEQFAQKLAYNADAAANTHTFEITVTDAKGKSASRTVTIAPAEASKYVTVQPAGMWARRAYLSLSTDGDAQKLSVQYQKQGSSTWVSPETADAAVDGGVKTLTVLGLEPGTNYTFRAVYNNCQSEATEGFTTETEQQVGNAGFEEWTTLSHSYTAVWSTKQMDWYRPYSESSTAWWDVNSKKTMIGYYSNAVVTGWPAYDTEEMRLFVTSAYTDQEPYAGSKSAMVFTTRVTSTEYNTVA</sequence>
<evidence type="ECO:0000259" key="1">
    <source>
        <dbReference type="PROSITE" id="PS50853"/>
    </source>
</evidence>
<proteinExistence type="predicted"/>
<dbReference type="PROSITE" id="PS50853">
    <property type="entry name" value="FN3"/>
    <property type="match status" value="1"/>
</dbReference>
<dbReference type="Gene3D" id="2.60.40.10">
    <property type="entry name" value="Immunoglobulins"/>
    <property type="match status" value="1"/>
</dbReference>
<dbReference type="EMBL" id="DVHI01000054">
    <property type="protein sequence ID" value="HIR62688.1"/>
    <property type="molecule type" value="Genomic_DNA"/>
</dbReference>
<dbReference type="InterPro" id="IPR027840">
    <property type="entry name" value="DUF4493"/>
</dbReference>
<dbReference type="Pfam" id="PF14900">
    <property type="entry name" value="DUF4493"/>
    <property type="match status" value="1"/>
</dbReference>
<protein>
    <submittedName>
        <fullName evidence="2">DUF4493 domain-containing protein</fullName>
    </submittedName>
</protein>
<gene>
    <name evidence="2" type="ORF">IAC94_04095</name>
</gene>
<dbReference type="AlphaFoldDB" id="A0A9D1E164"/>
<organism evidence="2 3">
    <name type="scientific">Candidatus Coprenecus avistercoris</name>
    <dbReference type="NCBI Taxonomy" id="2840730"/>
    <lineage>
        <taxon>Bacteria</taxon>
        <taxon>Pseudomonadati</taxon>
        <taxon>Bacteroidota</taxon>
        <taxon>Bacteroidia</taxon>
        <taxon>Bacteroidales</taxon>
        <taxon>Rikenellaceae</taxon>
        <taxon>Rikenellaceae incertae sedis</taxon>
        <taxon>Candidatus Coprenecus</taxon>
    </lineage>
</organism>
<dbReference type="Proteomes" id="UP000886744">
    <property type="component" value="Unassembled WGS sequence"/>
</dbReference>
<evidence type="ECO:0000313" key="3">
    <source>
        <dbReference type="Proteomes" id="UP000886744"/>
    </source>
</evidence>
<reference evidence="2" key="1">
    <citation type="submission" date="2020-10" db="EMBL/GenBank/DDBJ databases">
        <authorList>
            <person name="Gilroy R."/>
        </authorList>
    </citation>
    <scope>NUCLEOTIDE SEQUENCE</scope>
    <source>
        <strain evidence="2">ChiHjej13B12-12457</strain>
    </source>
</reference>
<dbReference type="InterPro" id="IPR013783">
    <property type="entry name" value="Ig-like_fold"/>
</dbReference>
<dbReference type="InterPro" id="IPR003961">
    <property type="entry name" value="FN3_dom"/>
</dbReference>
<reference evidence="2" key="2">
    <citation type="journal article" date="2021" name="PeerJ">
        <title>Extensive microbial diversity within the chicken gut microbiome revealed by metagenomics and culture.</title>
        <authorList>
            <person name="Gilroy R."/>
            <person name="Ravi A."/>
            <person name="Getino M."/>
            <person name="Pursley I."/>
            <person name="Horton D.L."/>
            <person name="Alikhan N.F."/>
            <person name="Baker D."/>
            <person name="Gharbi K."/>
            <person name="Hall N."/>
            <person name="Watson M."/>
            <person name="Adriaenssens E.M."/>
            <person name="Foster-Nyarko E."/>
            <person name="Jarju S."/>
            <person name="Secka A."/>
            <person name="Antonio M."/>
            <person name="Oren A."/>
            <person name="Chaudhuri R.R."/>
            <person name="La Ragione R."/>
            <person name="Hildebrand F."/>
            <person name="Pallen M.J."/>
        </authorList>
    </citation>
    <scope>NUCLEOTIDE SEQUENCE</scope>
    <source>
        <strain evidence="2">ChiHjej13B12-12457</strain>
    </source>
</reference>
<dbReference type="SUPFAM" id="SSF49265">
    <property type="entry name" value="Fibronectin type III"/>
    <property type="match status" value="1"/>
</dbReference>
<name>A0A9D1E164_9BACT</name>
<feature type="non-terminal residue" evidence="2">
    <location>
        <position position="589"/>
    </location>
</feature>
<dbReference type="InterPro" id="IPR036116">
    <property type="entry name" value="FN3_sf"/>
</dbReference>
<evidence type="ECO:0000313" key="2">
    <source>
        <dbReference type="EMBL" id="HIR62688.1"/>
    </source>
</evidence>